<dbReference type="GO" id="GO:0071522">
    <property type="term" value="F:ureidoglycine aminohydrolase activity"/>
    <property type="evidence" value="ECO:0007669"/>
    <property type="project" value="InterPro"/>
</dbReference>
<dbReference type="InterPro" id="IPR013096">
    <property type="entry name" value="Cupin_2"/>
</dbReference>
<evidence type="ECO:0000259" key="1">
    <source>
        <dbReference type="Pfam" id="PF07883"/>
    </source>
</evidence>
<dbReference type="InterPro" id="IPR014710">
    <property type="entry name" value="RmlC-like_jellyroll"/>
</dbReference>
<dbReference type="InterPro" id="IPR017627">
    <property type="entry name" value="UGHY"/>
</dbReference>
<evidence type="ECO:0000313" key="3">
    <source>
        <dbReference type="Proteomes" id="UP000191200"/>
    </source>
</evidence>
<accession>A0A1J0A6G2</accession>
<dbReference type="EMBL" id="CP017267">
    <property type="protein sequence ID" value="APB31503.1"/>
    <property type="molecule type" value="Genomic_DNA"/>
</dbReference>
<dbReference type="PANTHER" id="PTHR34571">
    <property type="entry name" value="(S)-UREIDOGLYCINE AMINOHYDROLASE"/>
    <property type="match status" value="1"/>
</dbReference>
<organism evidence="2 3">
    <name type="scientific">Vagococcus teuberi</name>
    <dbReference type="NCBI Taxonomy" id="519472"/>
    <lineage>
        <taxon>Bacteria</taxon>
        <taxon>Bacillati</taxon>
        <taxon>Bacillota</taxon>
        <taxon>Bacilli</taxon>
        <taxon>Lactobacillales</taxon>
        <taxon>Enterococcaceae</taxon>
        <taxon>Vagococcus</taxon>
    </lineage>
</organism>
<dbReference type="PANTHER" id="PTHR34571:SF1">
    <property type="entry name" value="(S)-UREIDOGLYCINE AMINOHYDROLASE"/>
    <property type="match status" value="1"/>
</dbReference>
<dbReference type="Proteomes" id="UP000191200">
    <property type="component" value="Chromosome"/>
</dbReference>
<dbReference type="Gene3D" id="2.60.120.10">
    <property type="entry name" value="Jelly Rolls"/>
    <property type="match status" value="2"/>
</dbReference>
<feature type="domain" description="Cupin type-2" evidence="1">
    <location>
        <begin position="66"/>
        <end position="129"/>
    </location>
</feature>
<evidence type="ECO:0000313" key="2">
    <source>
        <dbReference type="EMBL" id="APB31503.1"/>
    </source>
</evidence>
<dbReference type="NCBIfam" id="TIGR03214">
    <property type="entry name" value="ura-cupin"/>
    <property type="match status" value="1"/>
</dbReference>
<dbReference type="SUPFAM" id="SSF51182">
    <property type="entry name" value="RmlC-like cupins"/>
    <property type="match status" value="1"/>
</dbReference>
<reference evidence="2 3" key="1">
    <citation type="submission" date="2016-09" db="EMBL/GenBank/DDBJ databases">
        <title>Vagococcus teuberi sp. nov., isolated from the Malian artisanal sour milk fene.</title>
        <authorList>
            <person name="Wullschleger S."/>
            <person name="Seifert C."/>
            <person name="Baumgartner S."/>
            <person name="Lacroix C."/>
            <person name="Bonfoh B."/>
            <person name="Stevens M.J."/>
            <person name="Meile L."/>
        </authorList>
    </citation>
    <scope>NUCLEOTIDE SEQUENCE [LARGE SCALE GENOMIC DNA]</scope>
    <source>
        <strain evidence="2 3">DSM 21459</strain>
    </source>
</reference>
<proteinExistence type="predicted"/>
<dbReference type="InterPro" id="IPR011051">
    <property type="entry name" value="RmlC_Cupin_sf"/>
</dbReference>
<dbReference type="InterPro" id="IPR044704">
    <property type="entry name" value="UGlyAH_cupin_N"/>
</dbReference>
<protein>
    <submittedName>
        <fullName evidence="2">(S)-ureidoglycine aminohydrolase</fullName>
    </submittedName>
</protein>
<dbReference type="CDD" id="cd02212">
    <property type="entry name" value="cupin_UGlyAH_C"/>
    <property type="match status" value="1"/>
</dbReference>
<keyword evidence="3" id="KW-1185">Reference proteome</keyword>
<dbReference type="KEGG" id="vte:BHY08_06465"/>
<dbReference type="CDD" id="cd02211">
    <property type="entry name" value="cupin_UGlyAH_N"/>
    <property type="match status" value="1"/>
</dbReference>
<sequence length="261" mass="29350">MGYRTNELGYPTDLLHSRAVVERGNFALLPPQGLVKNMLPNFDDCEMTILATPKLGAEFVDYLCRVLPGGGNKAGFGEKGIETFLYVLDGELMVSDGEKTYDLTTGGYIYVPEDKTLTFENKSQKPTETFLYKKRYQFVEGLKAYTYVGNSNDVEGVDYEDMTDVDFKTLLPSDLDFDMNFHILSFATGGSHGYIETHYQEHGALLLSGEGMYNLDNNWIPVKEGDYIFMGAYNLQACYSVGRNAPLSYLYSKDCNRDVDI</sequence>
<dbReference type="OrthoDB" id="9814939at2"/>
<dbReference type="AlphaFoldDB" id="A0A1J0A6G2"/>
<dbReference type="Pfam" id="PF07883">
    <property type="entry name" value="Cupin_2"/>
    <property type="match status" value="1"/>
</dbReference>
<dbReference type="RefSeq" id="WP_071457096.1">
    <property type="nucleotide sequence ID" value="NZ_CP017267.1"/>
</dbReference>
<keyword evidence="2" id="KW-0378">Hydrolase</keyword>
<gene>
    <name evidence="2" type="ORF">BHY08_06465</name>
</gene>
<dbReference type="STRING" id="519472.BHY08_06465"/>
<name>A0A1J0A6G2_9ENTE</name>
<dbReference type="InterPro" id="IPR044697">
    <property type="entry name" value="UGlyAH_cupin_C"/>
</dbReference>